<dbReference type="PRINTS" id="PR00007">
    <property type="entry name" value="COMPLEMNTC1Q"/>
</dbReference>
<dbReference type="InterPro" id="IPR008983">
    <property type="entry name" value="Tumour_necrosis_fac-like_dom"/>
</dbReference>
<keyword evidence="3" id="KW-0732">Signal</keyword>
<dbReference type="SUPFAM" id="SSF49842">
    <property type="entry name" value="TNF-like"/>
    <property type="match status" value="1"/>
</dbReference>
<dbReference type="InterPro" id="IPR001073">
    <property type="entry name" value="C1q_dom"/>
</dbReference>
<comment type="caution">
    <text evidence="5">The sequence shown here is derived from an EMBL/GenBank/DDBJ whole genome shotgun (WGS) entry which is preliminary data.</text>
</comment>
<dbReference type="OrthoDB" id="6117751at2759"/>
<dbReference type="GO" id="GO:0005576">
    <property type="term" value="C:extracellular region"/>
    <property type="evidence" value="ECO:0007669"/>
    <property type="project" value="UniProtKB-SubCell"/>
</dbReference>
<dbReference type="PANTHER" id="PTHR22923:SF116">
    <property type="entry name" value="C1Q DOMAIN-CONTAINING PROTEIN"/>
    <property type="match status" value="1"/>
</dbReference>
<comment type="subcellular location">
    <subcellularLocation>
        <location evidence="1">Secreted</location>
    </subcellularLocation>
</comment>
<evidence type="ECO:0000256" key="1">
    <source>
        <dbReference type="ARBA" id="ARBA00004613"/>
    </source>
</evidence>
<gene>
    <name evidence="5" type="ORF">MEDL_12393</name>
</gene>
<dbReference type="Pfam" id="PF00386">
    <property type="entry name" value="C1q"/>
    <property type="match status" value="1"/>
</dbReference>
<accession>A0A8S3QPM6</accession>
<dbReference type="InterPro" id="IPR050822">
    <property type="entry name" value="Cerebellin_Synaptic_Org"/>
</dbReference>
<keyword evidence="2" id="KW-0964">Secreted</keyword>
<evidence type="ECO:0000256" key="3">
    <source>
        <dbReference type="ARBA" id="ARBA00022729"/>
    </source>
</evidence>
<name>A0A8S3QPM6_MYTED</name>
<dbReference type="AlphaFoldDB" id="A0A8S3QPM6"/>
<dbReference type="Proteomes" id="UP000683360">
    <property type="component" value="Unassembled WGS sequence"/>
</dbReference>
<keyword evidence="6" id="KW-1185">Reference proteome</keyword>
<evidence type="ECO:0000256" key="2">
    <source>
        <dbReference type="ARBA" id="ARBA00022525"/>
    </source>
</evidence>
<reference evidence="5" key="1">
    <citation type="submission" date="2021-03" db="EMBL/GenBank/DDBJ databases">
        <authorList>
            <person name="Bekaert M."/>
        </authorList>
    </citation>
    <scope>NUCLEOTIDE SEQUENCE</scope>
</reference>
<organism evidence="5 6">
    <name type="scientific">Mytilus edulis</name>
    <name type="common">Blue mussel</name>
    <dbReference type="NCBI Taxonomy" id="6550"/>
    <lineage>
        <taxon>Eukaryota</taxon>
        <taxon>Metazoa</taxon>
        <taxon>Spiralia</taxon>
        <taxon>Lophotrochozoa</taxon>
        <taxon>Mollusca</taxon>
        <taxon>Bivalvia</taxon>
        <taxon>Autobranchia</taxon>
        <taxon>Pteriomorphia</taxon>
        <taxon>Mytilida</taxon>
        <taxon>Mytiloidea</taxon>
        <taxon>Mytilidae</taxon>
        <taxon>Mytilinae</taxon>
        <taxon>Mytilus</taxon>
    </lineage>
</organism>
<dbReference type="EMBL" id="CAJPWZ010000650">
    <property type="protein sequence ID" value="CAG2197606.1"/>
    <property type="molecule type" value="Genomic_DNA"/>
</dbReference>
<dbReference type="PANTHER" id="PTHR22923">
    <property type="entry name" value="CEREBELLIN-RELATED"/>
    <property type="match status" value="1"/>
</dbReference>
<dbReference type="PROSITE" id="PS50871">
    <property type="entry name" value="C1Q"/>
    <property type="match status" value="1"/>
</dbReference>
<protein>
    <recommendedName>
        <fullName evidence="4">C1q domain-containing protein</fullName>
    </recommendedName>
</protein>
<dbReference type="SMART" id="SM00110">
    <property type="entry name" value="C1Q"/>
    <property type="match status" value="1"/>
</dbReference>
<proteinExistence type="predicted"/>
<evidence type="ECO:0000259" key="4">
    <source>
        <dbReference type="PROSITE" id="PS50871"/>
    </source>
</evidence>
<feature type="domain" description="C1q" evidence="4">
    <location>
        <begin position="16"/>
        <end position="153"/>
    </location>
</feature>
<evidence type="ECO:0000313" key="5">
    <source>
        <dbReference type="EMBL" id="CAG2197606.1"/>
    </source>
</evidence>
<evidence type="ECO:0000313" key="6">
    <source>
        <dbReference type="Proteomes" id="UP000683360"/>
    </source>
</evidence>
<dbReference type="Gene3D" id="2.60.120.40">
    <property type="match status" value="1"/>
</dbReference>
<sequence length="177" mass="20070">MSEMESRFNGEVNKLKSEIRPTFTATFSNERPIPLTHGEILKFDKVHLNIGEGYDPVTGYFTVPKAGIYFVSCTIRSIENKHIHAYLWKNTDRLLLAYGRNWNTGSFCFLIDLQKGDILFVRHDDGTYIVNEEVHGGSASVFAATFISNINSEDRQFNSTLSKNTLMSTKTGDQTFI</sequence>